<dbReference type="InterPro" id="IPR006094">
    <property type="entry name" value="Oxid_FAD_bind_N"/>
</dbReference>
<protein>
    <submittedName>
        <fullName evidence="4">FAD-binding protein</fullName>
    </submittedName>
</protein>
<gene>
    <name evidence="4" type="ORF">J6I44_01220</name>
</gene>
<dbReference type="Gene3D" id="1.10.45.10">
    <property type="entry name" value="Vanillyl-alcohol Oxidase, Chain A, domain 4"/>
    <property type="match status" value="1"/>
</dbReference>
<dbReference type="InterPro" id="IPR010031">
    <property type="entry name" value="FAD_lactone_oxidase-like"/>
</dbReference>
<dbReference type="InterPro" id="IPR016169">
    <property type="entry name" value="FAD-bd_PCMH_sub2"/>
</dbReference>
<keyword evidence="5" id="KW-1185">Reference proteome</keyword>
<keyword evidence="1" id="KW-0285">Flavoprotein</keyword>
<dbReference type="PIRSF" id="PIRSF000136">
    <property type="entry name" value="LGO_GLO"/>
    <property type="match status" value="1"/>
</dbReference>
<dbReference type="Gene3D" id="3.30.465.10">
    <property type="match status" value="1"/>
</dbReference>
<proteinExistence type="predicted"/>
<evidence type="ECO:0000313" key="5">
    <source>
        <dbReference type="Proteomes" id="UP001207918"/>
    </source>
</evidence>
<dbReference type="Pfam" id="PF04030">
    <property type="entry name" value="ALO"/>
    <property type="match status" value="1"/>
</dbReference>
<dbReference type="Gene3D" id="3.30.70.2520">
    <property type="match status" value="1"/>
</dbReference>
<evidence type="ECO:0000259" key="3">
    <source>
        <dbReference type="PROSITE" id="PS51387"/>
    </source>
</evidence>
<dbReference type="InterPro" id="IPR036318">
    <property type="entry name" value="FAD-bd_PCMH-like_sf"/>
</dbReference>
<keyword evidence="2" id="KW-0560">Oxidoreductase</keyword>
<dbReference type="EMBL" id="JAGGJA010000001">
    <property type="protein sequence ID" value="MCW9705449.1"/>
    <property type="molecule type" value="Genomic_DNA"/>
</dbReference>
<accession>A0ABT3PHQ1</accession>
<evidence type="ECO:0000256" key="1">
    <source>
        <dbReference type="ARBA" id="ARBA00022827"/>
    </source>
</evidence>
<dbReference type="PANTHER" id="PTHR43762">
    <property type="entry name" value="L-GULONOLACTONE OXIDASE"/>
    <property type="match status" value="1"/>
</dbReference>
<dbReference type="Pfam" id="PF01565">
    <property type="entry name" value="FAD_binding_4"/>
    <property type="match status" value="1"/>
</dbReference>
<name>A0ABT3PHQ1_9BACT</name>
<dbReference type="SUPFAM" id="SSF56176">
    <property type="entry name" value="FAD-binding/transporter-associated domain-like"/>
    <property type="match status" value="1"/>
</dbReference>
<keyword evidence="1" id="KW-0274">FAD</keyword>
<evidence type="ECO:0000313" key="4">
    <source>
        <dbReference type="EMBL" id="MCW9705449.1"/>
    </source>
</evidence>
<dbReference type="RefSeq" id="WP_265764112.1">
    <property type="nucleotide sequence ID" value="NZ_JAGGJA010000001.1"/>
</dbReference>
<dbReference type="Gene3D" id="3.30.70.2530">
    <property type="match status" value="1"/>
</dbReference>
<dbReference type="PANTHER" id="PTHR43762:SF1">
    <property type="entry name" value="D-ARABINONO-1,4-LACTONE OXIDASE"/>
    <property type="match status" value="1"/>
</dbReference>
<sequence>MNSDIPKHSIGKNWAKNYQYQARRLYQPDTTDQVRELIQQSNHMRVLGSRHSFNGIADCEHDLLSLANINDVIQLDEEKRQATVGGGMNYGELAVYLQDKGYALHNLASLPHISIPGACATATHGSGIHNGNLATAVSAMEIVTANGNLVTFSAKKNEEAFKGAVVGLGGLGAVVAITLDIKPTYKVKQNVYLDLSAKHLEQHFDDIMSSGYSVSFFTDWRNETINQVWIKEQVEEGNTTQAEPTLFDAALADKNMHPIDGVSAEHCTPQLGIPGPWHQRLPHFRMDFTPSAGEELQSEFFVPREHAYEAMKKLFALGDQITPHLLTSEIRTIAGDNLWMSPCYKRPSVAFHFTWKQKPKAVKKILPVIEETLAPYEVRPHWGKVFTMNALTIASRYPKIAHFKELLMQYDPNGKFRNSYLQKYIFASYEQ</sequence>
<feature type="domain" description="FAD-binding PCMH-type" evidence="3">
    <location>
        <begin position="18"/>
        <end position="184"/>
    </location>
</feature>
<dbReference type="InterPro" id="IPR016167">
    <property type="entry name" value="FAD-bd_PCMH_sub1"/>
</dbReference>
<evidence type="ECO:0000256" key="2">
    <source>
        <dbReference type="ARBA" id="ARBA00023002"/>
    </source>
</evidence>
<organism evidence="4 5">
    <name type="scientific">Fodinibius salsisoli</name>
    <dbReference type="NCBI Taxonomy" id="2820877"/>
    <lineage>
        <taxon>Bacteria</taxon>
        <taxon>Pseudomonadati</taxon>
        <taxon>Balneolota</taxon>
        <taxon>Balneolia</taxon>
        <taxon>Balneolales</taxon>
        <taxon>Balneolaceae</taxon>
        <taxon>Fodinibius</taxon>
    </lineage>
</organism>
<dbReference type="Proteomes" id="UP001207918">
    <property type="component" value="Unassembled WGS sequence"/>
</dbReference>
<dbReference type="PROSITE" id="PS51387">
    <property type="entry name" value="FAD_PCMH"/>
    <property type="match status" value="1"/>
</dbReference>
<comment type="caution">
    <text evidence="4">The sequence shown here is derived from an EMBL/GenBank/DDBJ whole genome shotgun (WGS) entry which is preliminary data.</text>
</comment>
<dbReference type="InterPro" id="IPR016171">
    <property type="entry name" value="Vanillyl_alc_oxidase_C-sub2"/>
</dbReference>
<reference evidence="4 5" key="1">
    <citation type="submission" date="2021-03" db="EMBL/GenBank/DDBJ databases">
        <title>Aliifodinibius sp. nov., a new bacterium isolated from saline soil.</title>
        <authorList>
            <person name="Galisteo C."/>
            <person name="De La Haba R."/>
            <person name="Sanchez-Porro C."/>
            <person name="Ventosa A."/>
        </authorList>
    </citation>
    <scope>NUCLEOTIDE SEQUENCE [LARGE SCALE GENOMIC DNA]</scope>
    <source>
        <strain evidence="4 5">1BSP15-2V2</strain>
    </source>
</reference>
<dbReference type="InterPro" id="IPR007173">
    <property type="entry name" value="ALO_C"/>
</dbReference>
<dbReference type="Gene3D" id="3.30.43.10">
    <property type="entry name" value="Uridine Diphospho-n-acetylenolpyruvylglucosamine Reductase, domain 2"/>
    <property type="match status" value="1"/>
</dbReference>
<dbReference type="InterPro" id="IPR016166">
    <property type="entry name" value="FAD-bd_PCMH"/>
</dbReference>